<gene>
    <name evidence="2" type="ORF">UG56_024920</name>
</gene>
<keyword evidence="3" id="KW-1185">Reference proteome</keyword>
<name>A0A1J4MXD6_9ACTN</name>
<evidence type="ECO:0000256" key="1">
    <source>
        <dbReference type="SAM" id="SignalP"/>
    </source>
</evidence>
<evidence type="ECO:0000313" key="2">
    <source>
        <dbReference type="EMBL" id="OIJ24006.1"/>
    </source>
</evidence>
<dbReference type="PROSITE" id="PS51257">
    <property type="entry name" value="PROKAR_LIPOPROTEIN"/>
    <property type="match status" value="1"/>
</dbReference>
<protein>
    <submittedName>
        <fullName evidence="2">Uncharacterized protein</fullName>
    </submittedName>
</protein>
<dbReference type="EMBL" id="JZDQ02000048">
    <property type="protein sequence ID" value="OIJ24006.1"/>
    <property type="molecule type" value="Genomic_DNA"/>
</dbReference>
<feature type="chain" id="PRO_5038404717" evidence="1">
    <location>
        <begin position="19"/>
        <end position="283"/>
    </location>
</feature>
<accession>A0A1J4MXD6</accession>
<dbReference type="STRING" id="1844.UG56_024920"/>
<dbReference type="RefSeq" id="WP_045551409.1">
    <property type="nucleotide sequence ID" value="NZ_JZDQ02000048.1"/>
</dbReference>
<keyword evidence="1" id="KW-0732">Signal</keyword>
<sequence length="283" mass="31061">MRRTAALAAGLLIGSLLAACGTAEPQETDWPDGLTAYVDQTRLQRNTGEAFVRLVNDTGSAIEVSHLEVGSDRFRARWTGSEPVDPEMDFDFPMPRGKCGEGGDADLTITWRKPGEAGEAGEWRTSTGTAEDRYANIERLLDRDCAERTLTDAAEITVGEPRVEGEGKQRVFVLPITFTPTEKAPDVTFDGWEGTVLFQLATETPTWPRATPHPMTGDPVTRELRVLPARCDPHALADDKVGSLFRVHVGGPDVPDGASYFLILDQAHRRALYDFLPGYCGWE</sequence>
<evidence type="ECO:0000313" key="3">
    <source>
        <dbReference type="Proteomes" id="UP000033772"/>
    </source>
</evidence>
<comment type="caution">
    <text evidence="2">The sequence shown here is derived from an EMBL/GenBank/DDBJ whole genome shotgun (WGS) entry which is preliminary data.</text>
</comment>
<reference evidence="2" key="1">
    <citation type="submission" date="2016-10" db="EMBL/GenBank/DDBJ databases">
        <title>Draft Genome Sequence of Nocardioides luteus Strain BAFB, an Alkane-Degrading Bacterium Isolated from JP-7 Polluted Soil.</title>
        <authorList>
            <person name="Brown L."/>
            <person name="Ruiz O.N."/>
            <person name="Gunasekera T."/>
        </authorList>
    </citation>
    <scope>NUCLEOTIDE SEQUENCE [LARGE SCALE GENOMIC DNA]</scope>
    <source>
        <strain evidence="2">BAFB</strain>
    </source>
</reference>
<dbReference type="Proteomes" id="UP000033772">
    <property type="component" value="Unassembled WGS sequence"/>
</dbReference>
<dbReference type="AlphaFoldDB" id="A0A1J4MXD6"/>
<proteinExistence type="predicted"/>
<organism evidence="2 3">
    <name type="scientific">Nocardioides luteus</name>
    <dbReference type="NCBI Taxonomy" id="1844"/>
    <lineage>
        <taxon>Bacteria</taxon>
        <taxon>Bacillati</taxon>
        <taxon>Actinomycetota</taxon>
        <taxon>Actinomycetes</taxon>
        <taxon>Propionibacteriales</taxon>
        <taxon>Nocardioidaceae</taxon>
        <taxon>Nocardioides</taxon>
    </lineage>
</organism>
<dbReference type="OrthoDB" id="3784033at2"/>
<feature type="signal peptide" evidence="1">
    <location>
        <begin position="1"/>
        <end position="18"/>
    </location>
</feature>